<proteinExistence type="inferred from homology"/>
<dbReference type="PROSITE" id="PS01126">
    <property type="entry name" value="EF_TS_1"/>
    <property type="match status" value="1"/>
</dbReference>
<evidence type="ECO:0000313" key="8">
    <source>
        <dbReference type="EMBL" id="AOM65334.1"/>
    </source>
</evidence>
<dbReference type="GeneID" id="29072739"/>
<dbReference type="GO" id="GO:0005739">
    <property type="term" value="C:mitochondrion"/>
    <property type="evidence" value="ECO:0007669"/>
    <property type="project" value="UniProtKB-SubCell"/>
</dbReference>
<dbReference type="HAMAP" id="MF_00050">
    <property type="entry name" value="EF_Ts"/>
    <property type="match status" value="1"/>
</dbReference>
<keyword evidence="9" id="KW-0150">Chloroplast</keyword>
<dbReference type="InterPro" id="IPR036402">
    <property type="entry name" value="EF-Ts_dimer_sf"/>
</dbReference>
<evidence type="ECO:0000256" key="3">
    <source>
        <dbReference type="ARBA" id="ARBA00022917"/>
    </source>
</evidence>
<dbReference type="Gene3D" id="1.10.8.10">
    <property type="entry name" value="DNA helicase RuvA subunit, C-terminal domain"/>
    <property type="match status" value="1"/>
</dbReference>
<comment type="function">
    <text evidence="4 6">Associates with the EF-Tu.GDP complex and induces the exchange of GDP to GTP. It remains bound to the aminoacyl-tRNA.EF-Tu.GTP complex up to the GTP hydrolysis stage on the ribosome.</text>
</comment>
<dbReference type="InterPro" id="IPR014039">
    <property type="entry name" value="Transl_elong_EFTs/EF1B_dimer"/>
</dbReference>
<keyword evidence="2 4" id="KW-0251">Elongation factor</keyword>
<keyword evidence="5" id="KW-0496">Mitochondrion</keyword>
<dbReference type="RefSeq" id="YP_009296399.1">
    <property type="nucleotide sequence ID" value="NC_031171.1"/>
</dbReference>
<reference evidence="9" key="1">
    <citation type="submission" date="2016-11" db="EMBL/GenBank/DDBJ databases">
        <title>Complete Chloroplast Genome of Thorea hispida.</title>
        <authorList>
            <person name="Nan F."/>
            <person name="Xie S."/>
        </authorList>
    </citation>
    <scope>NUCLEOTIDE SEQUENCE</scope>
</reference>
<evidence type="ECO:0000256" key="1">
    <source>
        <dbReference type="ARBA" id="ARBA00005532"/>
    </source>
</evidence>
<protein>
    <recommendedName>
        <fullName evidence="5">Elongation factor Ts, mitochondrial</fullName>
        <shortName evidence="5">EF-Ts</shortName>
        <shortName evidence="5">EF-TsMt</shortName>
    </recommendedName>
</protein>
<comment type="subcellular location">
    <subcellularLocation>
        <location evidence="4">Cytoplasm</location>
    </subcellularLocation>
    <subcellularLocation>
        <location evidence="5">Mitochondrion</location>
    </subcellularLocation>
</comment>
<reference evidence="8" key="2">
    <citation type="journal article" date="2018" name="PLoS ONE">
        <title>Plastid genome analysis of three Nemaliophycidae red algal species suggests environmental adaptation for iron limited habitats.</title>
        <authorList>
            <person name="Cho C.H."/>
            <person name="Choi J.W."/>
            <person name="Lam D.W."/>
            <person name="Kim K.M."/>
            <person name="Yoon H.S."/>
        </authorList>
    </citation>
    <scope>NUCLEOTIDE SEQUENCE</scope>
</reference>
<geneLocation type="plastid" evidence="8"/>
<evidence type="ECO:0000256" key="5">
    <source>
        <dbReference type="HAMAP-Rule" id="MF_03135"/>
    </source>
</evidence>
<evidence type="ECO:0000256" key="4">
    <source>
        <dbReference type="HAMAP-Rule" id="MF_00050"/>
    </source>
</evidence>
<dbReference type="InterPro" id="IPR009060">
    <property type="entry name" value="UBA-like_sf"/>
</dbReference>
<evidence type="ECO:0000259" key="7">
    <source>
        <dbReference type="Pfam" id="PF00889"/>
    </source>
</evidence>
<sequence>MAINISTTKIKELRMKTGAGMMACKKALQEEDGNFERAVSNLRKKGLLIANKKSCRSTTEGLIESYIHNGSKIGVIIEINCETDFVARRPEFQELAKNIAMQIAACPTVRYVDIESIPATLINEETEIENNREDIINKPLDIKTQIVNGRIQKRLKELSLVDQNFIRDPSMNIQDLITNNIALMGENIKIRRFVRFMLGEK</sequence>
<keyword evidence="4" id="KW-0963">Cytoplasm</keyword>
<dbReference type="PANTHER" id="PTHR11741:SF0">
    <property type="entry name" value="ELONGATION FACTOR TS, MITOCHONDRIAL"/>
    <property type="match status" value="1"/>
</dbReference>
<comment type="similarity">
    <text evidence="1 4 6">Belongs to the EF-Ts family.</text>
</comment>
<dbReference type="SUPFAM" id="SSF54713">
    <property type="entry name" value="Elongation factor Ts (EF-Ts), dimerisation domain"/>
    <property type="match status" value="1"/>
</dbReference>
<dbReference type="CDD" id="cd14275">
    <property type="entry name" value="UBA_EF-Ts"/>
    <property type="match status" value="1"/>
</dbReference>
<dbReference type="PANTHER" id="PTHR11741">
    <property type="entry name" value="ELONGATION FACTOR TS"/>
    <property type="match status" value="1"/>
</dbReference>
<dbReference type="InterPro" id="IPR018101">
    <property type="entry name" value="Transl_elong_Ts_CS"/>
</dbReference>
<dbReference type="FunFam" id="1.10.8.10:FF:000001">
    <property type="entry name" value="Elongation factor Ts"/>
    <property type="match status" value="1"/>
</dbReference>
<evidence type="ECO:0000256" key="2">
    <source>
        <dbReference type="ARBA" id="ARBA00022768"/>
    </source>
</evidence>
<evidence type="ECO:0000313" key="9">
    <source>
        <dbReference type="EMBL" id="ARX95894.1"/>
    </source>
</evidence>
<feature type="domain" description="Translation elongation factor EFTs/EF1B dimerisation" evidence="7">
    <location>
        <begin position="59"/>
        <end position="200"/>
    </location>
</feature>
<keyword evidence="8" id="KW-0934">Plastid</keyword>
<dbReference type="SUPFAM" id="SSF46934">
    <property type="entry name" value="UBA-like"/>
    <property type="match status" value="1"/>
</dbReference>
<dbReference type="Gene3D" id="3.30.479.20">
    <property type="entry name" value="Elongation factor Ts, dimerisation domain"/>
    <property type="match status" value="1"/>
</dbReference>
<evidence type="ECO:0000256" key="6">
    <source>
        <dbReference type="RuleBase" id="RU000642"/>
    </source>
</evidence>
<dbReference type="PROSITE" id="PS01127">
    <property type="entry name" value="EF_TS_2"/>
    <property type="match status" value="1"/>
</dbReference>
<dbReference type="EMBL" id="KY083065">
    <property type="protein sequence ID" value="ARX95894.1"/>
    <property type="molecule type" value="Genomic_DNA"/>
</dbReference>
<name>A0A1C9CAD9_9FLOR</name>
<dbReference type="NCBIfam" id="TIGR00116">
    <property type="entry name" value="tsf"/>
    <property type="match status" value="1"/>
</dbReference>
<dbReference type="Pfam" id="PF00889">
    <property type="entry name" value="EF_TS"/>
    <property type="match status" value="1"/>
</dbReference>
<organism evidence="8">
    <name type="scientific">Thorea hispida</name>
    <dbReference type="NCBI Taxonomy" id="202687"/>
    <lineage>
        <taxon>Eukaryota</taxon>
        <taxon>Rhodophyta</taxon>
        <taxon>Florideophyceae</taxon>
        <taxon>Nemaliophycidae</taxon>
        <taxon>Thoreales</taxon>
        <taxon>Thoreaceae</taxon>
        <taxon>Thorea</taxon>
    </lineage>
</organism>
<gene>
    <name evidence="8" type="primary">tsf</name>
    <name evidence="8" type="ORF">Thor_042</name>
</gene>
<dbReference type="InterPro" id="IPR001816">
    <property type="entry name" value="Transl_elong_EFTs/EF1B"/>
</dbReference>
<dbReference type="Gene3D" id="1.10.286.20">
    <property type="match status" value="1"/>
</dbReference>
<keyword evidence="3 4" id="KW-0648">Protein biosynthesis</keyword>
<dbReference type="GO" id="GO:0003746">
    <property type="term" value="F:translation elongation factor activity"/>
    <property type="evidence" value="ECO:0007669"/>
    <property type="project" value="UniProtKB-UniRule"/>
</dbReference>
<dbReference type="EMBL" id="KX284714">
    <property type="protein sequence ID" value="AOM65334.1"/>
    <property type="molecule type" value="Genomic_DNA"/>
</dbReference>
<accession>A0A1C9CAD9</accession>
<dbReference type="AlphaFoldDB" id="A0A1C9CAD9"/>